<dbReference type="RefSeq" id="WP_014624359.1">
    <property type="nucleotide sequence ID" value="NC_017583.1"/>
</dbReference>
<organism evidence="2 3">
    <name type="scientific">Winmispira thermophila (strain ATCC 700085 / DSM 6578 / Z-1203)</name>
    <name type="common">Spirochaeta thermophila</name>
    <dbReference type="NCBI Taxonomy" id="869211"/>
    <lineage>
        <taxon>Bacteria</taxon>
        <taxon>Pseudomonadati</taxon>
        <taxon>Spirochaetota</taxon>
        <taxon>Spirochaetia</taxon>
        <taxon>Winmispirales</taxon>
        <taxon>Winmispiraceae</taxon>
        <taxon>Winmispira</taxon>
    </lineage>
</organism>
<dbReference type="AlphaFoldDB" id="G0GAL6"/>
<accession>G0GAL6</accession>
<dbReference type="GO" id="GO:0006302">
    <property type="term" value="P:double-strand break repair"/>
    <property type="evidence" value="ECO:0007669"/>
    <property type="project" value="InterPro"/>
</dbReference>
<dbReference type="SMART" id="SM00382">
    <property type="entry name" value="AAA"/>
    <property type="match status" value="1"/>
</dbReference>
<sequence length="214" mass="23804">MIRTLTYTSGYPTALPGIRRRPLAFSPDLTVVYGPNGSGKTTIIRTLAHAAGLITDPLPFTYSIDRDAAPVVLFDPEDFVRSDLFLSRPELRSSGEIQAGAINTFIDAILSRFPLYRLSPHLRPTLLLDEPDHHVGFGAQFILWRHILPALARHFQVIVSSHSIFPVLLAKHTLLRDDLIIELHPGYTDYCIDALAEAVDFYNEQHTPPGDGPV</sequence>
<dbReference type="OrthoDB" id="9795626at2"/>
<evidence type="ECO:0000259" key="1">
    <source>
        <dbReference type="SMART" id="SM00382"/>
    </source>
</evidence>
<dbReference type="HOGENOM" id="CLU_1288233_0_0_12"/>
<dbReference type="InterPro" id="IPR027417">
    <property type="entry name" value="P-loop_NTPase"/>
</dbReference>
<keyword evidence="3" id="KW-1185">Reference proteome</keyword>
<dbReference type="InterPro" id="IPR003959">
    <property type="entry name" value="ATPase_AAA_core"/>
</dbReference>
<dbReference type="KEGG" id="stq:Spith_0702"/>
<dbReference type="GO" id="GO:0016887">
    <property type="term" value="F:ATP hydrolysis activity"/>
    <property type="evidence" value="ECO:0007669"/>
    <property type="project" value="InterPro"/>
</dbReference>
<gene>
    <name evidence="2" type="ordered locus">Spith_0702</name>
</gene>
<evidence type="ECO:0000313" key="3">
    <source>
        <dbReference type="Proteomes" id="UP000007254"/>
    </source>
</evidence>
<dbReference type="SUPFAM" id="SSF52540">
    <property type="entry name" value="P-loop containing nucleoside triphosphate hydrolases"/>
    <property type="match status" value="1"/>
</dbReference>
<dbReference type="Gene3D" id="3.40.50.300">
    <property type="entry name" value="P-loop containing nucleotide triphosphate hydrolases"/>
    <property type="match status" value="1"/>
</dbReference>
<proteinExistence type="predicted"/>
<reference evidence="2 3" key="1">
    <citation type="submission" date="2011-06" db="EMBL/GenBank/DDBJ databases">
        <title>The complete genome of Spirochaeta thermophila DSM 6578.</title>
        <authorList>
            <consortium name="US DOE Joint Genome Institute (JGI-PGF)"/>
            <person name="Lucas S."/>
            <person name="Lapidus A."/>
            <person name="Bruce D."/>
            <person name="Goodwin L."/>
            <person name="Pitluck S."/>
            <person name="Peters L."/>
            <person name="Kyrpides N."/>
            <person name="Mavromatis K."/>
            <person name="Ivanova N."/>
            <person name="Mikailova N."/>
            <person name="Pagani I."/>
            <person name="Chertkov O."/>
            <person name="Detter J.C."/>
            <person name="Tapia R."/>
            <person name="Han C."/>
            <person name="Land M."/>
            <person name="Hauser L."/>
            <person name="Markowitz V."/>
            <person name="Cheng J.-F."/>
            <person name="Hugenholtz P."/>
            <person name="Woyke T."/>
            <person name="Wu D."/>
            <person name="Spring S."/>
            <person name="Merkhoffer B."/>
            <person name="Schneider S."/>
            <person name="Klenk H.-P."/>
            <person name="Eisen J.A."/>
        </authorList>
    </citation>
    <scope>NUCLEOTIDE SEQUENCE [LARGE SCALE GENOMIC DNA]</scope>
    <source>
        <strain evidence="3">ATCC 700085 / DSM 6578 / Z-1203</strain>
    </source>
</reference>
<dbReference type="STRING" id="869211.Spith_0702"/>
<dbReference type="Proteomes" id="UP000007254">
    <property type="component" value="Chromosome"/>
</dbReference>
<evidence type="ECO:0000313" key="2">
    <source>
        <dbReference type="EMBL" id="AEJ60981.1"/>
    </source>
</evidence>
<dbReference type="EMBL" id="CP002903">
    <property type="protein sequence ID" value="AEJ60981.1"/>
    <property type="molecule type" value="Genomic_DNA"/>
</dbReference>
<feature type="domain" description="AAA+ ATPase" evidence="1">
    <location>
        <begin position="26"/>
        <end position="188"/>
    </location>
</feature>
<protein>
    <submittedName>
        <fullName evidence="2">AAA ATPase</fullName>
    </submittedName>
</protein>
<name>G0GAL6_WINT7</name>
<dbReference type="CDD" id="cd00267">
    <property type="entry name" value="ABC_ATPase"/>
    <property type="match status" value="1"/>
</dbReference>
<dbReference type="Pfam" id="PF13304">
    <property type="entry name" value="AAA_21"/>
    <property type="match status" value="1"/>
</dbReference>
<dbReference type="InterPro" id="IPR003593">
    <property type="entry name" value="AAA+_ATPase"/>
</dbReference>